<feature type="compositionally biased region" description="Basic and acidic residues" evidence="2">
    <location>
        <begin position="229"/>
        <end position="247"/>
    </location>
</feature>
<keyword evidence="5" id="KW-1185">Reference proteome</keyword>
<evidence type="ECO:0000256" key="2">
    <source>
        <dbReference type="SAM" id="MobiDB-lite"/>
    </source>
</evidence>
<evidence type="ECO:0000259" key="3">
    <source>
        <dbReference type="Pfam" id="PF01248"/>
    </source>
</evidence>
<dbReference type="EMBL" id="CAWUHC010000026">
    <property type="protein sequence ID" value="CAK7219114.1"/>
    <property type="molecule type" value="Genomic_DNA"/>
</dbReference>
<dbReference type="InterPro" id="IPR029064">
    <property type="entry name" value="Ribosomal_eL30-like_sf"/>
</dbReference>
<protein>
    <submittedName>
        <fullName evidence="4">SnoRNA-binding protein</fullName>
    </submittedName>
</protein>
<organism evidence="4 5">
    <name type="scientific">Sporothrix bragantina</name>
    <dbReference type="NCBI Taxonomy" id="671064"/>
    <lineage>
        <taxon>Eukaryota</taxon>
        <taxon>Fungi</taxon>
        <taxon>Dikarya</taxon>
        <taxon>Ascomycota</taxon>
        <taxon>Pezizomycotina</taxon>
        <taxon>Sordariomycetes</taxon>
        <taxon>Sordariomycetidae</taxon>
        <taxon>Ophiostomatales</taxon>
        <taxon>Ophiostomataceae</taxon>
        <taxon>Sporothrix</taxon>
    </lineage>
</organism>
<gene>
    <name evidence="4" type="primary">NHP2</name>
    <name evidence="4" type="ORF">SBRCBS47491_003736</name>
</gene>
<evidence type="ECO:0000313" key="5">
    <source>
        <dbReference type="Proteomes" id="UP001642406"/>
    </source>
</evidence>
<feature type="compositionally biased region" description="Basic and acidic residues" evidence="2">
    <location>
        <begin position="35"/>
        <end position="53"/>
    </location>
</feature>
<accession>A0ABP0BHK3</accession>
<reference evidence="4 5" key="1">
    <citation type="submission" date="2024-01" db="EMBL/GenBank/DDBJ databases">
        <authorList>
            <person name="Allen C."/>
            <person name="Tagirdzhanova G."/>
        </authorList>
    </citation>
    <scope>NUCLEOTIDE SEQUENCE [LARGE SCALE GENOMIC DNA]</scope>
</reference>
<dbReference type="Pfam" id="PF01248">
    <property type="entry name" value="Ribosomal_L7Ae"/>
    <property type="match status" value="1"/>
</dbReference>
<evidence type="ECO:0000313" key="4">
    <source>
        <dbReference type="EMBL" id="CAK7219114.1"/>
    </source>
</evidence>
<comment type="similarity">
    <text evidence="1">Belongs to the eukaryotic ribosomal protein eL8 family.</text>
</comment>
<feature type="compositionally biased region" description="Low complexity" evidence="2">
    <location>
        <begin position="71"/>
        <end position="80"/>
    </location>
</feature>
<dbReference type="InterPro" id="IPR004037">
    <property type="entry name" value="Ribosomal_eL8-like_CS"/>
</dbReference>
<comment type="caution">
    <text evidence="4">The sequence shown here is derived from an EMBL/GenBank/DDBJ whole genome shotgun (WGS) entry which is preliminary data.</text>
</comment>
<name>A0ABP0BHK3_9PEZI</name>
<feature type="region of interest" description="Disordered" evidence="2">
    <location>
        <begin position="1"/>
        <end position="109"/>
    </location>
</feature>
<dbReference type="Gene3D" id="3.30.1330.30">
    <property type="match status" value="1"/>
</dbReference>
<proteinExistence type="inferred from homology"/>
<dbReference type="PROSITE" id="PS01082">
    <property type="entry name" value="RIBOSOMAL_L7AE"/>
    <property type="match status" value="1"/>
</dbReference>
<feature type="compositionally biased region" description="Basic and acidic residues" evidence="2">
    <location>
        <begin position="1"/>
        <end position="21"/>
    </location>
</feature>
<evidence type="ECO:0000256" key="1">
    <source>
        <dbReference type="ARBA" id="ARBA00007337"/>
    </source>
</evidence>
<dbReference type="Proteomes" id="UP001642406">
    <property type="component" value="Unassembled WGS sequence"/>
</dbReference>
<dbReference type="SUPFAM" id="SSF55315">
    <property type="entry name" value="L30e-like"/>
    <property type="match status" value="1"/>
</dbReference>
<dbReference type="InterPro" id="IPR004038">
    <property type="entry name" value="Ribosomal_eL8/eL30/eS12/Gad45"/>
</dbReference>
<sequence>MASSRERKEAEAAAVTVDKKDKKDKKEKKEKKEKKRSETDGVHKSKDKSDKKEKKQKKEKLAHALDAHLQASAAASAAAEEAAEASDSDMADEAAAPAEATTPKKKTAEPKPIVRGALVEFAVPIAADKYQKKVFKVVKRAAKQQALLRGVKEVNKALRKAPAKNPSSTPDNVPGVVVIAGDVNPAEVIMHLPLACEDVNVPYVFVASRGELGQAARTKRPTSVVMIKAEGRTSKKGETPKKAAKADSDDEDEGSYAELYQDFVKTTQKEYVKQMKGII</sequence>
<feature type="compositionally biased region" description="Acidic residues" evidence="2">
    <location>
        <begin position="81"/>
        <end position="92"/>
    </location>
</feature>
<feature type="compositionally biased region" description="Basic residues" evidence="2">
    <location>
        <begin position="22"/>
        <end position="34"/>
    </location>
</feature>
<feature type="region of interest" description="Disordered" evidence="2">
    <location>
        <begin position="229"/>
        <end position="254"/>
    </location>
</feature>
<feature type="domain" description="Ribosomal protein eL8/eL30/eS12/Gadd45" evidence="3">
    <location>
        <begin position="133"/>
        <end position="233"/>
    </location>
</feature>